<sequence>MVANSKDTAGLLFISGYRENEKDYFIFYMICIILITPACTKHTLYFTPEVVGYLYDSKTKKPFVKKVGEMGFNGRTNDEDAKIKLKKDGGFVIPAVSQTYYFIKPNTQKYTNFPSEIFISFKGYEFRSFDYSSAYVKQVPEGKSNFNHYKKIDLGVIYLDPKY</sequence>
<dbReference type="Proteomes" id="UP000430404">
    <property type="component" value="Unassembled WGS sequence"/>
</dbReference>
<dbReference type="AlphaFoldDB" id="A0A653KAQ3"/>
<accession>A0A653KAQ3</accession>
<evidence type="ECO:0000313" key="1">
    <source>
        <dbReference type="EMBL" id="VXA57851.1"/>
    </source>
</evidence>
<name>A0A653KAQ3_9GAMM</name>
<proteinExistence type="predicted"/>
<evidence type="ECO:0000313" key="2">
    <source>
        <dbReference type="Proteomes" id="UP000430404"/>
    </source>
</evidence>
<organism evidence="1 2">
    <name type="scientific">Acinetobacter proteolyticus</name>
    <dbReference type="NCBI Taxonomy" id="1776741"/>
    <lineage>
        <taxon>Bacteria</taxon>
        <taxon>Pseudomonadati</taxon>
        <taxon>Pseudomonadota</taxon>
        <taxon>Gammaproteobacteria</taxon>
        <taxon>Moraxellales</taxon>
        <taxon>Moraxellaceae</taxon>
        <taxon>Acinetobacter</taxon>
    </lineage>
</organism>
<reference evidence="1 2" key="1">
    <citation type="submission" date="2019-10" db="EMBL/GenBank/DDBJ databases">
        <authorList>
            <person name="Karimi E."/>
        </authorList>
    </citation>
    <scope>NUCLEOTIDE SEQUENCE [LARGE SCALE GENOMIC DNA]</scope>
    <source>
        <strain evidence="1">Acinetobacter sp. 8BE</strain>
    </source>
</reference>
<dbReference type="EMBL" id="CABWKZ010000045">
    <property type="protein sequence ID" value="VXA57851.1"/>
    <property type="molecule type" value="Genomic_DNA"/>
</dbReference>
<gene>
    <name evidence="1" type="ORF">ACI8B_50336</name>
</gene>
<protein>
    <submittedName>
        <fullName evidence="1">Uncharacterized protein</fullName>
    </submittedName>
</protein>